<proteinExistence type="predicted"/>
<accession>A0ABU9VIX6</accession>
<dbReference type="Proteomes" id="UP001418796">
    <property type="component" value="Unassembled WGS sequence"/>
</dbReference>
<gene>
    <name evidence="1" type="ORF">MKY91_08535</name>
</gene>
<sequence length="68" mass="7927">MTFIVNHTISEYDITLRKVFTYLRLHKQTTGFTPTITEISEQIGDTEEMILESLEFGQTNNLSMTFLH</sequence>
<evidence type="ECO:0000313" key="2">
    <source>
        <dbReference type="Proteomes" id="UP001418796"/>
    </source>
</evidence>
<comment type="caution">
    <text evidence="1">The sequence shown here is derived from an EMBL/GenBank/DDBJ whole genome shotgun (WGS) entry which is preliminary data.</text>
</comment>
<dbReference type="EMBL" id="JBCITK010000001">
    <property type="protein sequence ID" value="MEN0643188.1"/>
    <property type="molecule type" value="Genomic_DNA"/>
</dbReference>
<dbReference type="RefSeq" id="WP_203086519.1">
    <property type="nucleotide sequence ID" value="NZ_JAQQWR010000001.1"/>
</dbReference>
<reference evidence="1 2" key="1">
    <citation type="submission" date="2024-03" db="EMBL/GenBank/DDBJ databases">
        <title>Bacilli Hybrid Assemblies.</title>
        <authorList>
            <person name="Kovac J."/>
        </authorList>
    </citation>
    <scope>NUCLEOTIDE SEQUENCE [LARGE SCALE GENOMIC DNA]</scope>
    <source>
        <strain evidence="1 2">FSL R7-0666</strain>
    </source>
</reference>
<keyword evidence="2" id="KW-1185">Reference proteome</keyword>
<organism evidence="1 2">
    <name type="scientific">Alkalicoccobacillus gibsonii</name>
    <dbReference type="NCBI Taxonomy" id="79881"/>
    <lineage>
        <taxon>Bacteria</taxon>
        <taxon>Bacillati</taxon>
        <taxon>Bacillota</taxon>
        <taxon>Bacilli</taxon>
        <taxon>Bacillales</taxon>
        <taxon>Bacillaceae</taxon>
        <taxon>Alkalicoccobacillus</taxon>
    </lineage>
</organism>
<evidence type="ECO:0000313" key="1">
    <source>
        <dbReference type="EMBL" id="MEN0643188.1"/>
    </source>
</evidence>
<name>A0ABU9VIX6_9BACI</name>
<protein>
    <submittedName>
        <fullName evidence="1">Uncharacterized protein</fullName>
    </submittedName>
</protein>